<dbReference type="EMBL" id="VUOC01000004">
    <property type="protein sequence ID" value="KAA2238611.1"/>
    <property type="molecule type" value="Genomic_DNA"/>
</dbReference>
<proteinExistence type="predicted"/>
<protein>
    <submittedName>
        <fullName evidence="2">Uncharacterized protein</fullName>
    </submittedName>
</protein>
<accession>A0A5B2VHK4</accession>
<reference evidence="2 3" key="1">
    <citation type="submission" date="2019-09" db="EMBL/GenBank/DDBJ databases">
        <title>Chitinophaga ginsengihumi sp. nov., isolated from soil of ginseng rhizosphere.</title>
        <authorList>
            <person name="Lee J."/>
        </authorList>
    </citation>
    <scope>NUCLEOTIDE SEQUENCE [LARGE SCALE GENOMIC DNA]</scope>
    <source>
        <strain evidence="2 3">BN140078</strain>
    </source>
</reference>
<name>A0A5B2VHK4_9BACT</name>
<evidence type="ECO:0000256" key="1">
    <source>
        <dbReference type="SAM" id="MobiDB-lite"/>
    </source>
</evidence>
<reference evidence="2 3" key="2">
    <citation type="submission" date="2019-09" db="EMBL/GenBank/DDBJ databases">
        <authorList>
            <person name="Jin C."/>
        </authorList>
    </citation>
    <scope>NUCLEOTIDE SEQUENCE [LARGE SCALE GENOMIC DNA]</scope>
    <source>
        <strain evidence="2 3">BN140078</strain>
    </source>
</reference>
<comment type="caution">
    <text evidence="2">The sequence shown here is derived from an EMBL/GenBank/DDBJ whole genome shotgun (WGS) entry which is preliminary data.</text>
</comment>
<feature type="region of interest" description="Disordered" evidence="1">
    <location>
        <begin position="1"/>
        <end position="69"/>
    </location>
</feature>
<dbReference type="AlphaFoldDB" id="A0A5B2VHK4"/>
<feature type="compositionally biased region" description="Basic residues" evidence="1">
    <location>
        <begin position="7"/>
        <end position="20"/>
    </location>
</feature>
<organism evidence="2 3">
    <name type="scientific">Chitinophaga agrisoli</name>
    <dbReference type="NCBI Taxonomy" id="2607653"/>
    <lineage>
        <taxon>Bacteria</taxon>
        <taxon>Pseudomonadati</taxon>
        <taxon>Bacteroidota</taxon>
        <taxon>Chitinophagia</taxon>
        <taxon>Chitinophagales</taxon>
        <taxon>Chitinophagaceae</taxon>
        <taxon>Chitinophaga</taxon>
    </lineage>
</organism>
<feature type="compositionally biased region" description="Basic and acidic residues" evidence="1">
    <location>
        <begin position="50"/>
        <end position="60"/>
    </location>
</feature>
<gene>
    <name evidence="2" type="ORF">F0L74_20520</name>
</gene>
<dbReference type="RefSeq" id="WP_149839790.1">
    <property type="nucleotide sequence ID" value="NZ_VUOC01000004.1"/>
</dbReference>
<keyword evidence="3" id="KW-1185">Reference proteome</keyword>
<sequence length="69" mass="7809">MTVKKSTNQKRAIKSVKRKVAATPVNKKAPKKEFNDDKNNTLEGYDENEFDNKDKADAQRKRGRNVTGG</sequence>
<evidence type="ECO:0000313" key="2">
    <source>
        <dbReference type="EMBL" id="KAA2238611.1"/>
    </source>
</evidence>
<evidence type="ECO:0000313" key="3">
    <source>
        <dbReference type="Proteomes" id="UP000324611"/>
    </source>
</evidence>
<feature type="compositionally biased region" description="Basic and acidic residues" evidence="1">
    <location>
        <begin position="31"/>
        <end position="40"/>
    </location>
</feature>
<dbReference type="Proteomes" id="UP000324611">
    <property type="component" value="Unassembled WGS sequence"/>
</dbReference>